<name>A0A0D2MZS8_HYPSF</name>
<dbReference type="AlphaFoldDB" id="A0A0D2MZS8"/>
<evidence type="ECO:0000313" key="2">
    <source>
        <dbReference type="EMBL" id="KJA29648.1"/>
    </source>
</evidence>
<gene>
    <name evidence="2" type="ORF">HYPSUDRAFT_31607</name>
</gene>
<protein>
    <submittedName>
        <fullName evidence="2">Uncharacterized protein</fullName>
    </submittedName>
</protein>
<dbReference type="Proteomes" id="UP000054270">
    <property type="component" value="Unassembled WGS sequence"/>
</dbReference>
<sequence>MGVPSNAGPVLPLPFLPPSYIPSAPSPTPNPDNPAAHTDTGTLAHPAAQPPNPWHARSRPAFQNAVCAGGGFSGSPSVTRCVSRAGAGAASSRLSRGLFRRRACTSGRCLARGARR</sequence>
<feature type="region of interest" description="Disordered" evidence="1">
    <location>
        <begin position="1"/>
        <end position="58"/>
    </location>
</feature>
<reference evidence="3" key="1">
    <citation type="submission" date="2014-04" db="EMBL/GenBank/DDBJ databases">
        <title>Evolutionary Origins and Diversification of the Mycorrhizal Mutualists.</title>
        <authorList>
            <consortium name="DOE Joint Genome Institute"/>
            <consortium name="Mycorrhizal Genomics Consortium"/>
            <person name="Kohler A."/>
            <person name="Kuo A."/>
            <person name="Nagy L.G."/>
            <person name="Floudas D."/>
            <person name="Copeland A."/>
            <person name="Barry K.W."/>
            <person name="Cichocki N."/>
            <person name="Veneault-Fourrey C."/>
            <person name="LaButti K."/>
            <person name="Lindquist E.A."/>
            <person name="Lipzen A."/>
            <person name="Lundell T."/>
            <person name="Morin E."/>
            <person name="Murat C."/>
            <person name="Riley R."/>
            <person name="Ohm R."/>
            <person name="Sun H."/>
            <person name="Tunlid A."/>
            <person name="Henrissat B."/>
            <person name="Grigoriev I.V."/>
            <person name="Hibbett D.S."/>
            <person name="Martin F."/>
        </authorList>
    </citation>
    <scope>NUCLEOTIDE SEQUENCE [LARGE SCALE GENOMIC DNA]</scope>
    <source>
        <strain evidence="3">FD-334 SS-4</strain>
    </source>
</reference>
<keyword evidence="3" id="KW-1185">Reference proteome</keyword>
<evidence type="ECO:0000313" key="3">
    <source>
        <dbReference type="Proteomes" id="UP000054270"/>
    </source>
</evidence>
<accession>A0A0D2MZS8</accession>
<proteinExistence type="predicted"/>
<feature type="compositionally biased region" description="Pro residues" evidence="1">
    <location>
        <begin position="11"/>
        <end position="32"/>
    </location>
</feature>
<dbReference type="EMBL" id="KN817518">
    <property type="protein sequence ID" value="KJA29648.1"/>
    <property type="molecule type" value="Genomic_DNA"/>
</dbReference>
<evidence type="ECO:0000256" key="1">
    <source>
        <dbReference type="SAM" id="MobiDB-lite"/>
    </source>
</evidence>
<organism evidence="2 3">
    <name type="scientific">Hypholoma sublateritium (strain FD-334 SS-4)</name>
    <dbReference type="NCBI Taxonomy" id="945553"/>
    <lineage>
        <taxon>Eukaryota</taxon>
        <taxon>Fungi</taxon>
        <taxon>Dikarya</taxon>
        <taxon>Basidiomycota</taxon>
        <taxon>Agaricomycotina</taxon>
        <taxon>Agaricomycetes</taxon>
        <taxon>Agaricomycetidae</taxon>
        <taxon>Agaricales</taxon>
        <taxon>Agaricineae</taxon>
        <taxon>Strophariaceae</taxon>
        <taxon>Hypholoma</taxon>
    </lineage>
</organism>